<dbReference type="InterPro" id="IPR005151">
    <property type="entry name" value="Tail-specific_protease"/>
</dbReference>
<dbReference type="STRING" id="1185876.BN8_06497"/>
<dbReference type="AlphaFoldDB" id="I2GT65"/>
<dbReference type="GO" id="GO:0008236">
    <property type="term" value="F:serine-type peptidase activity"/>
    <property type="evidence" value="ECO:0007669"/>
    <property type="project" value="InterPro"/>
</dbReference>
<protein>
    <submittedName>
        <fullName evidence="3">Peptidase S41</fullName>
    </submittedName>
</protein>
<dbReference type="Proteomes" id="UP000009309">
    <property type="component" value="Unassembled WGS sequence"/>
</dbReference>
<reference evidence="3 4" key="1">
    <citation type="journal article" date="2012" name="J. Bacteriol.">
        <title>Genome Sequence of the Filamentous Bacterium Fibrisoma limi BUZ 3T.</title>
        <authorList>
            <person name="Filippini M."/>
            <person name="Qi W."/>
            <person name="Jaenicke S."/>
            <person name="Goesmann A."/>
            <person name="Smits T.H."/>
            <person name="Bagheri H.C."/>
        </authorList>
    </citation>
    <scope>NUCLEOTIDE SEQUENCE [LARGE SCALE GENOMIC DNA]</scope>
    <source>
        <strain evidence="4">BUZ 3T</strain>
    </source>
</reference>
<dbReference type="Gene3D" id="3.90.226.10">
    <property type="entry name" value="2-enoyl-CoA Hydratase, Chain A, domain 1"/>
    <property type="match status" value="1"/>
</dbReference>
<dbReference type="EMBL" id="CAIT01000010">
    <property type="protein sequence ID" value="CCH57094.1"/>
    <property type="molecule type" value="Genomic_DNA"/>
</dbReference>
<dbReference type="OrthoDB" id="5480566at2"/>
<evidence type="ECO:0000256" key="1">
    <source>
        <dbReference type="SAM" id="SignalP"/>
    </source>
</evidence>
<evidence type="ECO:0000313" key="4">
    <source>
        <dbReference type="Proteomes" id="UP000009309"/>
    </source>
</evidence>
<dbReference type="Pfam" id="PF03572">
    <property type="entry name" value="Peptidase_S41"/>
    <property type="match status" value="1"/>
</dbReference>
<dbReference type="eggNOG" id="COG0793">
    <property type="taxonomic scope" value="Bacteria"/>
</dbReference>
<feature type="signal peptide" evidence="1">
    <location>
        <begin position="1"/>
        <end position="20"/>
    </location>
</feature>
<sequence>MKGFFCFLLLLHWLPLNAQAATDSLSTKILQPADMQADFQYLRRLLEETHPALYRYTPKAQMQAKLDSMASTLNEPLPFYTFFKTVSALLGDIRCAHTHTLPGKNWREQFNSTLKTIPFFTIQFENRSYVLFNGTADQTVKPGFELLSINGQSMELIRRQLYRYHWDDGYIETSKVQAMRGQLFALFYYWYIGQPETYRLSFRSLSGDTVQVDAPAETFGASLKHMMANPVNKQMVAWYNQKKRRYPWRLYLPDTLASTAFLRLDGFGGGGEKNGAEAVTVFRKFMDKAMAKLAKKQIQHLIVDVRSNNGGWDSQGIELFTYLMKSDTAVPYYARQHSITDNAESEFFKFSDLSEADRKNVKNELIPEADGTFTLRQGSDTREPMRYAPKPNRFRGQVYILMNGESASTASEFLAVAHANKVGVFVGEESGGAYEGGNGSSFINLELPRSGIQVTTPLVYYRNAVPEPNQKGRGTLPNHPVPTTMQHVLTHTDPQLNYVVRLIREPAQTTGRKQLDRGK</sequence>
<dbReference type="InterPro" id="IPR029045">
    <property type="entry name" value="ClpP/crotonase-like_dom_sf"/>
</dbReference>
<dbReference type="GO" id="GO:0006508">
    <property type="term" value="P:proteolysis"/>
    <property type="evidence" value="ECO:0007669"/>
    <property type="project" value="InterPro"/>
</dbReference>
<dbReference type="PANTHER" id="PTHR32060:SF22">
    <property type="entry name" value="CARBOXYL-TERMINAL-PROCESSING PEPTIDASE 3, CHLOROPLASTIC"/>
    <property type="match status" value="1"/>
</dbReference>
<dbReference type="PANTHER" id="PTHR32060">
    <property type="entry name" value="TAIL-SPECIFIC PROTEASE"/>
    <property type="match status" value="1"/>
</dbReference>
<keyword evidence="4" id="KW-1185">Reference proteome</keyword>
<dbReference type="SUPFAM" id="SSF52096">
    <property type="entry name" value="ClpP/crotonase"/>
    <property type="match status" value="1"/>
</dbReference>
<gene>
    <name evidence="3" type="ORF">BN8_06497</name>
</gene>
<dbReference type="RefSeq" id="WP_009285655.1">
    <property type="nucleotide sequence ID" value="NZ_CAIT01000010.1"/>
</dbReference>
<organism evidence="3 4">
    <name type="scientific">Fibrisoma limi BUZ 3</name>
    <dbReference type="NCBI Taxonomy" id="1185876"/>
    <lineage>
        <taxon>Bacteria</taxon>
        <taxon>Pseudomonadati</taxon>
        <taxon>Bacteroidota</taxon>
        <taxon>Cytophagia</taxon>
        <taxon>Cytophagales</taxon>
        <taxon>Spirosomataceae</taxon>
        <taxon>Fibrisoma</taxon>
    </lineage>
</organism>
<proteinExistence type="predicted"/>
<comment type="caution">
    <text evidence="3">The sequence shown here is derived from an EMBL/GenBank/DDBJ whole genome shotgun (WGS) entry which is preliminary data.</text>
</comment>
<evidence type="ECO:0000259" key="2">
    <source>
        <dbReference type="Pfam" id="PF03572"/>
    </source>
</evidence>
<name>I2GT65_9BACT</name>
<feature type="chain" id="PRO_5003658770" evidence="1">
    <location>
        <begin position="21"/>
        <end position="519"/>
    </location>
</feature>
<dbReference type="GO" id="GO:0004175">
    <property type="term" value="F:endopeptidase activity"/>
    <property type="evidence" value="ECO:0007669"/>
    <property type="project" value="TreeGrafter"/>
</dbReference>
<accession>I2GT65</accession>
<feature type="domain" description="Tail specific protease" evidence="2">
    <location>
        <begin position="262"/>
        <end position="460"/>
    </location>
</feature>
<keyword evidence="1" id="KW-0732">Signal</keyword>
<evidence type="ECO:0000313" key="3">
    <source>
        <dbReference type="EMBL" id="CCH57094.1"/>
    </source>
</evidence>